<dbReference type="FunFam" id="2.30.29.30:FF:000349">
    <property type="entry name" value="Transcription factor SipA3"/>
    <property type="match status" value="1"/>
</dbReference>
<feature type="region of interest" description="Disordered" evidence="5">
    <location>
        <begin position="430"/>
        <end position="532"/>
    </location>
</feature>
<keyword evidence="3" id="KW-1133">Transmembrane helix</keyword>
<dbReference type="GeneID" id="39594798"/>
<evidence type="ECO:0000256" key="4">
    <source>
        <dbReference type="ARBA" id="ARBA00023136"/>
    </source>
</evidence>
<dbReference type="SUPFAM" id="SSF50729">
    <property type="entry name" value="PH domain-like"/>
    <property type="match status" value="1"/>
</dbReference>
<evidence type="ECO:0000256" key="1">
    <source>
        <dbReference type="ARBA" id="ARBA00004370"/>
    </source>
</evidence>
<evidence type="ECO:0000259" key="7">
    <source>
        <dbReference type="PROSITE" id="PS51778"/>
    </source>
</evidence>
<feature type="domain" description="VASt" evidence="7">
    <location>
        <begin position="927"/>
        <end position="1098"/>
    </location>
</feature>
<evidence type="ECO:0000259" key="6">
    <source>
        <dbReference type="PROSITE" id="PS50003"/>
    </source>
</evidence>
<dbReference type="InterPro" id="IPR027267">
    <property type="entry name" value="AH/BAR_dom_sf"/>
</dbReference>
<dbReference type="Pfam" id="PF00169">
    <property type="entry name" value="PH"/>
    <property type="match status" value="1"/>
</dbReference>
<keyword evidence="9" id="KW-1185">Reference proteome</keyword>
<dbReference type="RefSeq" id="XP_028487429.1">
    <property type="nucleotide sequence ID" value="XM_028625521.1"/>
</dbReference>
<dbReference type="CDD" id="cd13280">
    <property type="entry name" value="PH_SIP3"/>
    <property type="match status" value="1"/>
</dbReference>
<dbReference type="SUPFAM" id="SSF103657">
    <property type="entry name" value="BAR/IMD domain-like"/>
    <property type="match status" value="1"/>
</dbReference>
<feature type="region of interest" description="Disordered" evidence="5">
    <location>
        <begin position="631"/>
        <end position="684"/>
    </location>
</feature>
<dbReference type="InterPro" id="IPR004148">
    <property type="entry name" value="BAR_dom"/>
</dbReference>
<dbReference type="GO" id="GO:0016020">
    <property type="term" value="C:membrane"/>
    <property type="evidence" value="ECO:0007669"/>
    <property type="project" value="UniProtKB-SubCell"/>
</dbReference>
<dbReference type="CDD" id="cd07609">
    <property type="entry name" value="BAR_SIP3_fungi"/>
    <property type="match status" value="1"/>
</dbReference>
<reference evidence="8 9" key="1">
    <citation type="journal article" date="2018" name="Front. Microbiol.">
        <title>Genomic and genetic insights into a cosmopolitan fungus, Paecilomyces variotii (Eurotiales).</title>
        <authorList>
            <person name="Urquhart A.S."/>
            <person name="Mondo S.J."/>
            <person name="Makela M.R."/>
            <person name="Hane J.K."/>
            <person name="Wiebenga A."/>
            <person name="He G."/>
            <person name="Mihaltcheva S."/>
            <person name="Pangilinan J."/>
            <person name="Lipzen A."/>
            <person name="Barry K."/>
            <person name="de Vries R.P."/>
            <person name="Grigoriev I.V."/>
            <person name="Idnurm A."/>
        </authorList>
    </citation>
    <scope>NUCLEOTIDE SEQUENCE [LARGE SCALE GENOMIC DNA]</scope>
    <source>
        <strain evidence="8 9">CBS 101075</strain>
    </source>
</reference>
<dbReference type="GO" id="GO:0005737">
    <property type="term" value="C:cytoplasm"/>
    <property type="evidence" value="ECO:0007669"/>
    <property type="project" value="InterPro"/>
</dbReference>
<accession>A0A443I142</accession>
<dbReference type="Pfam" id="PF16016">
    <property type="entry name" value="VASt"/>
    <property type="match status" value="1"/>
</dbReference>
<feature type="compositionally biased region" description="Basic and acidic residues" evidence="5">
    <location>
        <begin position="489"/>
        <end position="513"/>
    </location>
</feature>
<dbReference type="InterPro" id="IPR031968">
    <property type="entry name" value="VASt"/>
</dbReference>
<name>A0A443I142_BYSSP</name>
<protein>
    <submittedName>
        <fullName evidence="8">Putative transcription factor SipA3</fullName>
    </submittedName>
</protein>
<dbReference type="PROSITE" id="PS50003">
    <property type="entry name" value="PH_DOMAIN"/>
    <property type="match status" value="1"/>
</dbReference>
<evidence type="ECO:0000256" key="2">
    <source>
        <dbReference type="ARBA" id="ARBA00022692"/>
    </source>
</evidence>
<comment type="caution">
    <text evidence="8">The sequence shown here is derived from an EMBL/GenBank/DDBJ whole genome shotgun (WGS) entry which is preliminary data.</text>
</comment>
<feature type="region of interest" description="Disordered" evidence="5">
    <location>
        <begin position="546"/>
        <end position="580"/>
    </location>
</feature>
<gene>
    <name evidence="8" type="ORF">C8Q69DRAFT_149396</name>
</gene>
<dbReference type="Proteomes" id="UP000283841">
    <property type="component" value="Unassembled WGS sequence"/>
</dbReference>
<proteinExistence type="predicted"/>
<dbReference type="Pfam" id="PF16746">
    <property type="entry name" value="BAR_3"/>
    <property type="match status" value="1"/>
</dbReference>
<dbReference type="EMBL" id="RCNU01000002">
    <property type="protein sequence ID" value="RWQ97784.1"/>
    <property type="molecule type" value="Genomic_DNA"/>
</dbReference>
<dbReference type="InterPro" id="IPR001849">
    <property type="entry name" value="PH_domain"/>
</dbReference>
<dbReference type="VEuPathDB" id="FungiDB:C8Q69DRAFT_149396"/>
<dbReference type="FunFam" id="1.20.1270.60:FF:000079">
    <property type="entry name" value="Transcription factor SipA3"/>
    <property type="match status" value="1"/>
</dbReference>
<dbReference type="InterPro" id="IPR039463">
    <property type="entry name" value="Sip3/Lam1_BAR"/>
</dbReference>
<dbReference type="Gene3D" id="1.20.1270.60">
    <property type="entry name" value="Arfaptin homology (AH) domain/BAR domain"/>
    <property type="match status" value="1"/>
</dbReference>
<evidence type="ECO:0000313" key="9">
    <source>
        <dbReference type="Proteomes" id="UP000283841"/>
    </source>
</evidence>
<organism evidence="8 9">
    <name type="scientific">Byssochlamys spectabilis</name>
    <name type="common">Paecilomyces variotii</name>
    <dbReference type="NCBI Taxonomy" id="264951"/>
    <lineage>
        <taxon>Eukaryota</taxon>
        <taxon>Fungi</taxon>
        <taxon>Dikarya</taxon>
        <taxon>Ascomycota</taxon>
        <taxon>Pezizomycotina</taxon>
        <taxon>Eurotiomycetes</taxon>
        <taxon>Eurotiomycetidae</taxon>
        <taxon>Eurotiales</taxon>
        <taxon>Thermoascaceae</taxon>
        <taxon>Paecilomyces</taxon>
    </lineage>
</organism>
<evidence type="ECO:0000256" key="3">
    <source>
        <dbReference type="ARBA" id="ARBA00022989"/>
    </source>
</evidence>
<feature type="domain" description="PH" evidence="6">
    <location>
        <begin position="307"/>
        <end position="408"/>
    </location>
</feature>
<evidence type="ECO:0000256" key="5">
    <source>
        <dbReference type="SAM" id="MobiDB-lite"/>
    </source>
</evidence>
<dbReference type="InterPro" id="IPR011993">
    <property type="entry name" value="PH-like_dom_sf"/>
</dbReference>
<feature type="compositionally biased region" description="Low complexity" evidence="5">
    <location>
        <begin position="563"/>
        <end position="572"/>
    </location>
</feature>
<dbReference type="PROSITE" id="PS51778">
    <property type="entry name" value="VAST"/>
    <property type="match status" value="1"/>
</dbReference>
<dbReference type="Gene3D" id="2.30.29.30">
    <property type="entry name" value="Pleckstrin-homology domain (PH domain)/Phosphotyrosine-binding domain (PTB)"/>
    <property type="match status" value="1"/>
</dbReference>
<dbReference type="STRING" id="264951.A0A443I142"/>
<keyword evidence="4" id="KW-0472">Membrane</keyword>
<dbReference type="SMART" id="SM00233">
    <property type="entry name" value="PH"/>
    <property type="match status" value="1"/>
</dbReference>
<keyword evidence="2" id="KW-0812">Transmembrane</keyword>
<dbReference type="InterPro" id="IPR042067">
    <property type="entry name" value="Sip3_PH"/>
</dbReference>
<comment type="subcellular location">
    <subcellularLocation>
        <location evidence="1">Membrane</location>
    </subcellularLocation>
</comment>
<dbReference type="PANTHER" id="PTHR14248">
    <property type="entry name" value="CYCLIN Y, ISOFORM A"/>
    <property type="match status" value="1"/>
</dbReference>
<sequence length="1400" mass="157865">MSTSQHSPVPQHGKLVSVVPVGLKEAALDSPTFRASTLHIAGQIEFIERWLDGYAKSAAKLTAELSAFESITNTFLAYTTNPINVSEAVLDHDYTLQAMKRYGESAREIWNGMITTMRRLDQLVVEPIKAFIQGDLRNFKETRRILDQTQKQYDHLLARYSGQAKTKEPSALREDAFQLHEARKAYLKASMDFCIQAPQVRNALDRLLVRIFFDQWREAKTIHDTHVATFTKCSPEMERIKGWTHEMETSERNSRRELLSARKQIEEAAEHAARPSRELEDYSVSTVPYLGSHGPPSLKLSKDKGIKPEKQGWLYLRTFTGKPTRTVWVRRWAFLKNGIFGCLVQGSRTGGVEESERIGVLLCSIRPAFQEERRFCFEVKTKNNTIMLQAESQKELMEWINSFEAAKQKALENPASTDLSVSGKLTVQDPAFSISQPPAPEFAADPSESLTPNANDELPSTDRNGSLPVPERDGLAMRNSAEFHSSRRLTGDREESSGRDHAARIIQKLDLHRKSNTTGPSSPMPPPSGGIASLISASHSILPLPVHTTDDGAKSRTYNLREAPPTSLAPPTLANPPAPTSMSKACVIVSNERGIGLGFSDNTGGMPSGMMANLWGSSNWGFVNKLERERALQPESNGEGSSVKKPGSPMSDSSKNAIAAESDDSAAPTQRSGPRHRQTVSLDGDAAKLQRAAIGVPHEYPSYYPQLLRTQDAQFRLLFPNVNREESLVLVFRATWSPNDQQEFPGRAYVTTRNIYFYSHYYGLVLTTSVQLSAVTEVTAAPGRDCDFLFLHVAPPIGQDTPGRITIKTFLEPLRLLQRRINFLISEATAEEPLSLEAILKTLIKMESESPSRALSVDSWEDVSLSTPADASAVAGDLIPAKAGRDIRAPIYIDKDLELDSTKAHRGKDVAKFRLPAQPVQYIPQGNLSLAAERVLEISSKALFHVLFGDKSAVWQMLLKERRVHNIKQGPWITSESRHMRRDMSYQIETVDLLGRTQENKVSDYQIIDVLNDHLCYVVTDKRTAWHLPFRRSFRLVSKIVITYVAKSRCKIAVYTKVEWLWSPYLLKNIIDKQALSDLEQDALDLLDLVSDQVRRLGPHSRTKRAITIFGQVGHQKQGFELPSDALSKLGFRRSRKQRALMQLVSETCLSFLESAVSSLMLWTFALLRWIWKTTRANTVILVLLFSSLLINGFYSSRDTFDWWHERNAGKFMARLGVTPNNVMSKAIYLRDIDEAIANNTVWRIDGNGSSSCFSTFHEQTLVNYDLPLTLTSTHPRDAISKSAARRLQETRERLGMYRHDLIVALRVVNSVEREVLQNEWERWLQQETRRCHQVELLLNQDDETTEVDFNSFPRAGALFGEHRNEIKHLYEDYCKSCLQEQERIDENRSGVELGRTSIL</sequence>
<evidence type="ECO:0000313" key="8">
    <source>
        <dbReference type="EMBL" id="RWQ97784.1"/>
    </source>
</evidence>